<sequence length="128" mass="14550">MHQHRPQVHAILKSLRKAEMERFFFRALRQMMAAIVAELSIGHTLDDADQKFIIDHYTLAVLGHLSHWIATGMKDDPAELVRRLQFVMQGHVLESIERYAIGFVQPKDSRLLDPSSCADQIAGDNQAS</sequence>
<dbReference type="InterPro" id="IPR039532">
    <property type="entry name" value="TetR_C_Firmicutes"/>
</dbReference>
<dbReference type="Pfam" id="PF14278">
    <property type="entry name" value="TetR_C_8"/>
    <property type="match status" value="1"/>
</dbReference>
<evidence type="ECO:0000313" key="3">
    <source>
        <dbReference type="Proteomes" id="UP000035368"/>
    </source>
</evidence>
<evidence type="ECO:0000313" key="2">
    <source>
        <dbReference type="EMBL" id="AKK02182.1"/>
    </source>
</evidence>
<evidence type="ECO:0000259" key="1">
    <source>
        <dbReference type="Pfam" id="PF14278"/>
    </source>
</evidence>
<dbReference type="Gene3D" id="1.10.357.10">
    <property type="entry name" value="Tetracycline Repressor, domain 2"/>
    <property type="match status" value="1"/>
</dbReference>
<dbReference type="EMBL" id="CP011541">
    <property type="protein sequence ID" value="AKK02182.1"/>
    <property type="molecule type" value="Genomic_DNA"/>
</dbReference>
<dbReference type="PATRIC" id="fig|1050174.4.peg.302"/>
<dbReference type="AlphaFoldDB" id="A0A0G3GTP1"/>
<accession>A0A0G3GTP1</accession>
<reference evidence="2 3" key="1">
    <citation type="submission" date="2015-05" db="EMBL/GenBank/DDBJ databases">
        <title>Complete genome sequence of Corynebacterium epidermidicanis DSM 45586, isolated from the skin of a dog suffering from pruritus.</title>
        <authorList>
            <person name="Ruckert C."/>
            <person name="Albersmeier A."/>
            <person name="Winkler A."/>
            <person name="Tauch A."/>
        </authorList>
    </citation>
    <scope>NUCLEOTIDE SEQUENCE [LARGE SCALE GENOMIC DNA]</scope>
    <source>
        <strain evidence="2 3">DSM 45586</strain>
    </source>
</reference>
<keyword evidence="3" id="KW-1185">Reference proteome</keyword>
<dbReference type="KEGG" id="cei:CEPID_01480"/>
<organism evidence="2 3">
    <name type="scientific">Corynebacterium epidermidicanis</name>
    <dbReference type="NCBI Taxonomy" id="1050174"/>
    <lineage>
        <taxon>Bacteria</taxon>
        <taxon>Bacillati</taxon>
        <taxon>Actinomycetota</taxon>
        <taxon>Actinomycetes</taxon>
        <taxon>Mycobacteriales</taxon>
        <taxon>Corynebacteriaceae</taxon>
        <taxon>Corynebacterium</taxon>
    </lineage>
</organism>
<proteinExistence type="predicted"/>
<feature type="domain" description="Transcriptional regulator TetR C-terminal Firmicutes type" evidence="1">
    <location>
        <begin position="2"/>
        <end position="89"/>
    </location>
</feature>
<name>A0A0G3GTP1_9CORY</name>
<gene>
    <name evidence="2" type="ORF">CEPID_01480</name>
</gene>
<dbReference type="Proteomes" id="UP000035368">
    <property type="component" value="Chromosome"/>
</dbReference>
<protein>
    <recommendedName>
        <fullName evidence="1">Transcriptional regulator TetR C-terminal Firmicutes type domain-containing protein</fullName>
    </recommendedName>
</protein>